<dbReference type="Gene3D" id="3.40.50.720">
    <property type="entry name" value="NAD(P)-binding Rossmann-like Domain"/>
    <property type="match status" value="1"/>
</dbReference>
<dbReference type="InterPro" id="IPR013149">
    <property type="entry name" value="ADH-like_C"/>
</dbReference>
<dbReference type="SUPFAM" id="SSF51735">
    <property type="entry name" value="NAD(P)-binding Rossmann-fold domains"/>
    <property type="match status" value="1"/>
</dbReference>
<dbReference type="AlphaFoldDB" id="A0A3E1NDD3"/>
<dbReference type="GO" id="GO:0016491">
    <property type="term" value="F:oxidoreductase activity"/>
    <property type="evidence" value="ECO:0007669"/>
    <property type="project" value="InterPro"/>
</dbReference>
<keyword evidence="3" id="KW-1185">Reference proteome</keyword>
<dbReference type="InterPro" id="IPR020843">
    <property type="entry name" value="ER"/>
</dbReference>
<dbReference type="InterPro" id="IPR052711">
    <property type="entry name" value="Zinc_ADH-like"/>
</dbReference>
<dbReference type="SMART" id="SM00829">
    <property type="entry name" value="PKS_ER"/>
    <property type="match status" value="1"/>
</dbReference>
<dbReference type="Pfam" id="PF08240">
    <property type="entry name" value="ADH_N"/>
    <property type="match status" value="1"/>
</dbReference>
<protein>
    <submittedName>
        <fullName evidence="2">Alcohol dehydrogenase</fullName>
    </submittedName>
</protein>
<evidence type="ECO:0000313" key="3">
    <source>
        <dbReference type="Proteomes" id="UP000261284"/>
    </source>
</evidence>
<reference evidence="2 3" key="1">
    <citation type="submission" date="2018-08" db="EMBL/GenBank/DDBJ databases">
        <title>Chitinophagaceae sp. K23C18032701, a novel bacterium isolated from forest soil.</title>
        <authorList>
            <person name="Wang C."/>
        </authorList>
    </citation>
    <scope>NUCLEOTIDE SEQUENCE [LARGE SCALE GENOMIC DNA]</scope>
    <source>
        <strain evidence="2 3">K23C18032701</strain>
    </source>
</reference>
<dbReference type="Gene3D" id="3.90.180.10">
    <property type="entry name" value="Medium-chain alcohol dehydrogenases, catalytic domain"/>
    <property type="match status" value="1"/>
</dbReference>
<dbReference type="Proteomes" id="UP000261284">
    <property type="component" value="Unassembled WGS sequence"/>
</dbReference>
<gene>
    <name evidence="2" type="ORF">DXN05_22400</name>
</gene>
<dbReference type="OrthoDB" id="9787435at2"/>
<feature type="domain" description="Enoyl reductase (ER)" evidence="1">
    <location>
        <begin position="9"/>
        <end position="329"/>
    </location>
</feature>
<dbReference type="InterPro" id="IPR011032">
    <property type="entry name" value="GroES-like_sf"/>
</dbReference>
<dbReference type="InterPro" id="IPR013154">
    <property type="entry name" value="ADH-like_N"/>
</dbReference>
<organism evidence="2 3">
    <name type="scientific">Deminuibacter soli</name>
    <dbReference type="NCBI Taxonomy" id="2291815"/>
    <lineage>
        <taxon>Bacteria</taxon>
        <taxon>Pseudomonadati</taxon>
        <taxon>Bacteroidota</taxon>
        <taxon>Chitinophagia</taxon>
        <taxon>Chitinophagales</taxon>
        <taxon>Chitinophagaceae</taxon>
        <taxon>Deminuibacter</taxon>
    </lineage>
</organism>
<dbReference type="InterPro" id="IPR036291">
    <property type="entry name" value="NAD(P)-bd_dom_sf"/>
</dbReference>
<dbReference type="EMBL" id="QTJU01000013">
    <property type="protein sequence ID" value="RFM25877.1"/>
    <property type="molecule type" value="Genomic_DNA"/>
</dbReference>
<dbReference type="PANTHER" id="PTHR45033">
    <property type="match status" value="1"/>
</dbReference>
<accession>A0A3E1NDD3</accession>
<evidence type="ECO:0000259" key="1">
    <source>
        <dbReference type="SMART" id="SM00829"/>
    </source>
</evidence>
<dbReference type="SUPFAM" id="SSF50129">
    <property type="entry name" value="GroES-like"/>
    <property type="match status" value="1"/>
</dbReference>
<sequence length="333" mass="35935">MLALVCPDKEQPFVVQEVPLPQVEKNEVLVQVKAAAINHRDYWIQKGQYANLRYPAILGSDGSGIVAAVGEAVNEHWLGKEVIINPAMNWGNNPAFNGPDFTILGLPRQGCFAEYVSVPVTQVHAKPTHLSFEQAAAIPLSGLTGYRALFTRAQLKPGDTLLLTGIGGGTALLMLQMAVAIGVQVYVTSGNDAKIDKAVQLGAAGGVNYTMNGWHKLLQAMVNGFDVIADSAAGDGFKNFVDLAKPGGRIVFFGGTQGPITTLNPQKIFWKQLNILGSTMGTPEEFSAMVALFQQYRIQPVIDEILSFENAEHAIRKMDDATQFGKLVLTLNK</sequence>
<dbReference type="PANTHER" id="PTHR45033:SF3">
    <property type="entry name" value="DEHYDROGENASE, PUTATIVE (AFU_ORTHOLOGUE AFUA_2G13270)-RELATED"/>
    <property type="match status" value="1"/>
</dbReference>
<comment type="caution">
    <text evidence="2">The sequence shown here is derived from an EMBL/GenBank/DDBJ whole genome shotgun (WGS) entry which is preliminary data.</text>
</comment>
<name>A0A3E1NDD3_9BACT</name>
<proteinExistence type="predicted"/>
<dbReference type="RefSeq" id="WP_116849542.1">
    <property type="nucleotide sequence ID" value="NZ_QTJU01000013.1"/>
</dbReference>
<dbReference type="Pfam" id="PF00107">
    <property type="entry name" value="ADH_zinc_N"/>
    <property type="match status" value="1"/>
</dbReference>
<evidence type="ECO:0000313" key="2">
    <source>
        <dbReference type="EMBL" id="RFM25877.1"/>
    </source>
</evidence>